<dbReference type="RefSeq" id="WP_002594192.1">
    <property type="nucleotide sequence ID" value="NZ_KB850985.1"/>
</dbReference>
<feature type="chain" id="PRO_5038901464" evidence="3">
    <location>
        <begin position="20"/>
        <end position="375"/>
    </location>
</feature>
<comment type="caution">
    <text evidence="4">The sequence shown here is derived from an EMBL/GenBank/DDBJ whole genome shotgun (WGS) entry which is preliminary data.</text>
</comment>
<feature type="compositionally biased region" description="Low complexity" evidence="2">
    <location>
        <begin position="31"/>
        <end position="40"/>
    </location>
</feature>
<dbReference type="Gene3D" id="3.40.190.10">
    <property type="entry name" value="Periplasmic binding protein-like II"/>
    <property type="match status" value="2"/>
</dbReference>
<proteinExistence type="predicted"/>
<gene>
    <name evidence="4" type="ORF">HMPREF1090_04522</name>
</gene>
<evidence type="ECO:0000313" key="5">
    <source>
        <dbReference type="Proteomes" id="UP000013085"/>
    </source>
</evidence>
<dbReference type="GO" id="GO:0015888">
    <property type="term" value="P:thiamine transport"/>
    <property type="evidence" value="ECO:0007669"/>
    <property type="project" value="TreeGrafter"/>
</dbReference>
<evidence type="ECO:0000256" key="1">
    <source>
        <dbReference type="ARBA" id="ARBA00022729"/>
    </source>
</evidence>
<feature type="compositionally biased region" description="Basic and acidic residues" evidence="2">
    <location>
        <begin position="41"/>
        <end position="56"/>
    </location>
</feature>
<name>A0A0E2H505_9FIRM</name>
<evidence type="ECO:0000313" key="4">
    <source>
        <dbReference type="EMBL" id="ENZ09225.1"/>
    </source>
</evidence>
<dbReference type="Proteomes" id="UP000013085">
    <property type="component" value="Unassembled WGS sequence"/>
</dbReference>
<feature type="signal peptide" evidence="3">
    <location>
        <begin position="1"/>
        <end position="19"/>
    </location>
</feature>
<dbReference type="AlphaFoldDB" id="A0A0E2H505"/>
<dbReference type="PANTHER" id="PTHR30006:SF2">
    <property type="entry name" value="ABC TRANSPORTER SUBSTRATE-BINDING PROTEIN"/>
    <property type="match status" value="1"/>
</dbReference>
<dbReference type="PATRIC" id="fig|999408.3.peg.4864"/>
<dbReference type="GO" id="GO:0030288">
    <property type="term" value="C:outer membrane-bounded periplasmic space"/>
    <property type="evidence" value="ECO:0007669"/>
    <property type="project" value="TreeGrafter"/>
</dbReference>
<sequence>MKKRFLAASLATMMVLSLAACGGGEKAADTTAAPAATEAPADTKAEDKAEETKAEAEATGGKAPEDYKGTVVVYSPHDADPLNAGVNLFMEKYPNVKVEVVAAGTGELCNRIAAETANPIADVLWGGGADSLAAFKEYFEPYVCANDEFIGAAYKDPDGLWIGESPLPMVIFYNKDLIEKDGLTIPETWEDLTKPEWKGKIAYCLPSKSGSAYTQLCTMILGHGGKEDGWDFIKKLYDNLDGKIVDSSGKCHKMVADGEFYVGLTLEKAAVQYKDDPSVGFVYPKDGTSAVPDGVALVKGCPNEENAKLFIDFVTSKECQTEQSENWGRRPVRSDMEVGEGMAKLEDIPLVDYDFDWAANEKEAIIEHFNDIMVD</sequence>
<dbReference type="GO" id="GO:0030975">
    <property type="term" value="F:thiamine binding"/>
    <property type="evidence" value="ECO:0007669"/>
    <property type="project" value="TreeGrafter"/>
</dbReference>
<protein>
    <submittedName>
        <fullName evidence="4">Fe3+ ABC transporter substrate-binding protein</fullName>
    </submittedName>
</protein>
<organism evidence="4 5">
    <name type="scientific">[Clostridium] clostridioforme 90A8</name>
    <dbReference type="NCBI Taxonomy" id="999408"/>
    <lineage>
        <taxon>Bacteria</taxon>
        <taxon>Bacillati</taxon>
        <taxon>Bacillota</taxon>
        <taxon>Clostridia</taxon>
        <taxon>Lachnospirales</taxon>
        <taxon>Lachnospiraceae</taxon>
        <taxon>Enterocloster</taxon>
    </lineage>
</organism>
<accession>A0A0E2H505</accession>
<keyword evidence="1 3" id="KW-0732">Signal</keyword>
<reference evidence="4 5" key="1">
    <citation type="submission" date="2013-01" db="EMBL/GenBank/DDBJ databases">
        <title>The Genome Sequence of Clostridium clostridioforme 90A8.</title>
        <authorList>
            <consortium name="The Broad Institute Genome Sequencing Platform"/>
            <person name="Earl A."/>
            <person name="Ward D."/>
            <person name="Feldgarden M."/>
            <person name="Gevers D."/>
            <person name="Courvalin P."/>
            <person name="Lambert T."/>
            <person name="Walker B."/>
            <person name="Young S.K."/>
            <person name="Zeng Q."/>
            <person name="Gargeya S."/>
            <person name="Fitzgerald M."/>
            <person name="Haas B."/>
            <person name="Abouelleil A."/>
            <person name="Alvarado L."/>
            <person name="Arachchi H.M."/>
            <person name="Berlin A.M."/>
            <person name="Chapman S.B."/>
            <person name="Dewar J."/>
            <person name="Goldberg J."/>
            <person name="Griggs A."/>
            <person name="Gujja S."/>
            <person name="Hansen M."/>
            <person name="Howarth C."/>
            <person name="Imamovic A."/>
            <person name="Larimer J."/>
            <person name="McCowan C."/>
            <person name="Murphy C."/>
            <person name="Neiman D."/>
            <person name="Pearson M."/>
            <person name="Priest M."/>
            <person name="Roberts A."/>
            <person name="Saif S."/>
            <person name="Shea T."/>
            <person name="Sisk P."/>
            <person name="Sykes S."/>
            <person name="Wortman J."/>
            <person name="Nusbaum C."/>
            <person name="Birren B."/>
        </authorList>
    </citation>
    <scope>NUCLEOTIDE SEQUENCE [LARGE SCALE GENOMIC DNA]</scope>
    <source>
        <strain evidence="4 5">90A8</strain>
    </source>
</reference>
<feature type="region of interest" description="Disordered" evidence="2">
    <location>
        <begin position="31"/>
        <end position="63"/>
    </location>
</feature>
<dbReference type="PROSITE" id="PS51257">
    <property type="entry name" value="PROKAR_LIPOPROTEIN"/>
    <property type="match status" value="1"/>
</dbReference>
<dbReference type="HOGENOM" id="CLU_026974_0_2_9"/>
<dbReference type="CDD" id="cd13546">
    <property type="entry name" value="PBP2_BitB"/>
    <property type="match status" value="1"/>
</dbReference>
<evidence type="ECO:0000256" key="3">
    <source>
        <dbReference type="SAM" id="SignalP"/>
    </source>
</evidence>
<dbReference type="GO" id="GO:0030976">
    <property type="term" value="F:thiamine pyrophosphate binding"/>
    <property type="evidence" value="ECO:0007669"/>
    <property type="project" value="TreeGrafter"/>
</dbReference>
<evidence type="ECO:0000256" key="2">
    <source>
        <dbReference type="SAM" id="MobiDB-lite"/>
    </source>
</evidence>
<dbReference type="PIRSF" id="PIRSF002825">
    <property type="entry name" value="CfbpA"/>
    <property type="match status" value="1"/>
</dbReference>
<dbReference type="SUPFAM" id="SSF53850">
    <property type="entry name" value="Periplasmic binding protein-like II"/>
    <property type="match status" value="1"/>
</dbReference>
<dbReference type="Pfam" id="PF13343">
    <property type="entry name" value="SBP_bac_6"/>
    <property type="match status" value="1"/>
</dbReference>
<dbReference type="PANTHER" id="PTHR30006">
    <property type="entry name" value="THIAMINE-BINDING PERIPLASMIC PROTEIN-RELATED"/>
    <property type="match status" value="1"/>
</dbReference>
<dbReference type="InterPro" id="IPR026045">
    <property type="entry name" value="Ferric-bd"/>
</dbReference>
<dbReference type="EMBL" id="AGYR01000054">
    <property type="protein sequence ID" value="ENZ09225.1"/>
    <property type="molecule type" value="Genomic_DNA"/>
</dbReference>